<dbReference type="SUPFAM" id="SSF52540">
    <property type="entry name" value="P-loop containing nucleoside triphosphate hydrolases"/>
    <property type="match status" value="1"/>
</dbReference>
<dbReference type="InterPro" id="IPR047679">
    <property type="entry name" value="BREX_BrxC"/>
</dbReference>
<evidence type="ECO:0000259" key="3">
    <source>
        <dbReference type="Pfam" id="PF25792"/>
    </source>
</evidence>
<keyword evidence="7" id="KW-1185">Reference proteome</keyword>
<dbReference type="EMBL" id="PVOB01000065">
    <property type="protein sequence ID" value="PRO95332.1"/>
    <property type="molecule type" value="Genomic_DNA"/>
</dbReference>
<evidence type="ECO:0000313" key="6">
    <source>
        <dbReference type="EMBL" id="RMW43349.1"/>
    </source>
</evidence>
<dbReference type="Pfam" id="PF25791">
    <property type="entry name" value="WHD_BREX_BrxC"/>
    <property type="match status" value="1"/>
</dbReference>
<reference evidence="6 8" key="2">
    <citation type="submission" date="2018-10" db="EMBL/GenBank/DDBJ databases">
        <title>Genome sequences of five Lactobacillus pentosus strains isolated from brines of traditionally fermented spanish-style green table olives and differences between them.</title>
        <authorList>
            <person name="Jimenez Diaz R."/>
        </authorList>
    </citation>
    <scope>NUCLEOTIDE SEQUENCE [LARGE SCALE GENOMIC DNA]</scope>
    <source>
        <strain evidence="6 8">IG10</strain>
    </source>
</reference>
<feature type="domain" description="Probable ATP-binding protein BrxC alpha-helical" evidence="3">
    <location>
        <begin position="879"/>
        <end position="1002"/>
    </location>
</feature>
<dbReference type="Proteomes" id="UP000276249">
    <property type="component" value="Unassembled WGS sequence"/>
</dbReference>
<protein>
    <submittedName>
        <fullName evidence="6">BREX system P-loop protein BrxC</fullName>
    </submittedName>
</protein>
<dbReference type="NCBIfam" id="NF033441">
    <property type="entry name" value="BREX_BrxC"/>
    <property type="match status" value="1"/>
</dbReference>
<comment type="caution">
    <text evidence="6">The sequence shown here is derived from an EMBL/GenBank/DDBJ whole genome shotgun (WGS) entry which is preliminary data.</text>
</comment>
<feature type="region of interest" description="Disordered" evidence="1">
    <location>
        <begin position="1131"/>
        <end position="1175"/>
    </location>
</feature>
<evidence type="ECO:0000313" key="7">
    <source>
        <dbReference type="Proteomes" id="UP000238378"/>
    </source>
</evidence>
<name>A0ABD7ILQ6_LACPE</name>
<gene>
    <name evidence="6" type="primary">brxC</name>
    <name evidence="5" type="ORF">C6Y08_05025</name>
    <name evidence="6" type="ORF">D6U18_15980</name>
</gene>
<feature type="compositionally biased region" description="Low complexity" evidence="1">
    <location>
        <begin position="1144"/>
        <end position="1158"/>
    </location>
</feature>
<dbReference type="InterPro" id="IPR058038">
    <property type="entry name" value="BREX_BrxC_wHTH"/>
</dbReference>
<dbReference type="InterPro" id="IPR027417">
    <property type="entry name" value="P-loop_NTPase"/>
</dbReference>
<reference evidence="5 7" key="1">
    <citation type="submission" date="2018-03" db="EMBL/GenBank/DDBJ databases">
        <title>Draft Genome Sequences of six Lactobacillus pentosus Strains Isolated from Brines of Traditionally Fermented Spanish-Style Green Table Olives.</title>
        <authorList>
            <person name="Calero-Delgado B."/>
            <person name="Martin-Platero A.M."/>
            <person name="Perez-Pulido A.J."/>
            <person name="Benitez-Cabello A."/>
            <person name="Casimiro-Soriguer C.S."/>
            <person name="Martinez-Bueno M."/>
            <person name="Arroyo-Lopez F.N."/>
            <person name="Rodriguez-Gomez F."/>
            <person name="Bautista-Gallego J."/>
            <person name="Garrido-Fernandez A."/>
            <person name="Jimenez-Diaz R."/>
        </authorList>
    </citation>
    <scope>NUCLEOTIDE SEQUENCE [LARGE SCALE GENOMIC DNA]</scope>
    <source>
        <strain evidence="5 7">IG2</strain>
    </source>
</reference>
<dbReference type="Pfam" id="PF25792">
    <property type="entry name" value="BREX_BrxC_helical"/>
    <property type="match status" value="1"/>
</dbReference>
<feature type="domain" description="Probable ATP-binding protein BrxC 4th six-stranded beta-sheet" evidence="4">
    <location>
        <begin position="567"/>
        <end position="742"/>
    </location>
</feature>
<dbReference type="AlphaFoldDB" id="A0ABD7ILQ6"/>
<proteinExistence type="predicted"/>
<accession>A0ABD7ILQ6</accession>
<organism evidence="6 8">
    <name type="scientific">Lactiplantibacillus pentosus</name>
    <name type="common">Lactobacillus pentosus</name>
    <dbReference type="NCBI Taxonomy" id="1589"/>
    <lineage>
        <taxon>Bacteria</taxon>
        <taxon>Bacillati</taxon>
        <taxon>Bacillota</taxon>
        <taxon>Bacilli</taxon>
        <taxon>Lactobacillales</taxon>
        <taxon>Lactobacillaceae</taxon>
        <taxon>Lactiplantibacillus</taxon>
    </lineage>
</organism>
<dbReference type="RefSeq" id="WP_105961058.1">
    <property type="nucleotide sequence ID" value="NZ_JALDYT010000009.1"/>
</dbReference>
<evidence type="ECO:0000313" key="8">
    <source>
        <dbReference type="Proteomes" id="UP000276249"/>
    </source>
</evidence>
<feature type="domain" description="Probable ATP-binding protein BrxC winged helix-turn-helix" evidence="2">
    <location>
        <begin position="772"/>
        <end position="871"/>
    </location>
</feature>
<dbReference type="Proteomes" id="UP000238378">
    <property type="component" value="Unassembled WGS sequence"/>
</dbReference>
<feature type="compositionally biased region" description="Basic and acidic residues" evidence="1">
    <location>
        <begin position="1131"/>
        <end position="1141"/>
    </location>
</feature>
<evidence type="ECO:0000256" key="1">
    <source>
        <dbReference type="SAM" id="MobiDB-lite"/>
    </source>
</evidence>
<evidence type="ECO:0000313" key="5">
    <source>
        <dbReference type="EMBL" id="PRO95332.1"/>
    </source>
</evidence>
<dbReference type="Pfam" id="PF25796">
    <property type="entry name" value="BREX_BrxC_4th"/>
    <property type="match status" value="1"/>
</dbReference>
<sequence length="1223" mass="140012">MKIKDIFAKPIDRNIKGVITIGDEQDANVKQELEEYVVTHELQKHFHDFFKAYTASINHNTSEMGVWISGFFGSGKSHFLKILSYLLENRNVAGKPAIDYFLNENKIGNQETVDAIQLATSVHNETILFNIDSKAKNGSKSQKDAILNVFWQVFNEKIGLIGVDFWIADMERNLIRDGKYEAFQAKFQELDDKGRTWLEARNGFAFFKNTIKEALVAVDEMSEENAEGFIEQLKTEYPLSVEDFAQRVNEYIEQQTDPDYHLVFLVDEIGQYIGDSQQRMLNLQSVVEDLGTYTHGKAWVIVTSQQAIDQVTDHINGQDFSKIQGRFNTRIAMSSANVDEVINKRLLVKTIDSEQALKEIYASDQHAINNLMTFESDITRDHYQSAENFADVYPFVPYQYNLLQDTLTAIRENGSDGKHLANGERSMLAVFQESAQRIENEDVHALVPFSIFFQGLDQFLDHTHMIVIQRAIKNERVNPDGVEHPFAVQVLETLFMVKYVDNFNATLNNVVTLMIDSIDTDRVELEKRVKEALADLISQNFIEETTKGFEFLTNAEQEISRSISKQDVETSEISREIGSYLFGTDKIERKFTYPKLNKQYTFSFNEFVDDQPMGLTNNMLSLKLNTPESGNNRDENELRRIALSPDEPQIIIDMPRNNDYSRNISQALKIQKFVMGANGAATDARSKTIIDVKRAERQSLIEKAHTDLEEALESADIYVGGDLLEAGSKSFERRLNSAQEYLVDEIYRYLSYITAIKSEKDVISLFNQELIAPDENKQAVEAIMSRIVQDANNGSNSKVTYKSIFDRFGVAPYGYRDIDIKWLVAKLFADNRIKVYVNGAQINMDSTTKPAETANYFLKKQYIDKMQIVPRVAVSEDKRRALKSVAKEVFKRQIFDDDEDDTLVSNLRTSMLKERAALEGFLRHSTRYPGRNVLENGTELIDSLNSRTDTDQFYDKLFELQDDFLDWSDDMYEYGLVDFYNNPAQEKIWDDALSKIDIFEKSSSFISSAEVGKIYDEIKKRVDANKANRLHELNELNEEFNNAYSVEFDKNEKDIEANVNIEWQATLDYASENNLTSQFEDLINQSFEQFIQEAKSARNLDELVVIKSKAAVKKDNLKTCIDREIAETEKKQAALERENQRAKTNPTTNTSDGSSTSSVVKPDIEPSEPEAPQYRTKHVSLKNLPVNRSWQVSSAEDVDQQLAQLRKVLVAQLDDVDELKVDL</sequence>
<dbReference type="EMBL" id="RDCJ01000114">
    <property type="protein sequence ID" value="RMW43349.1"/>
    <property type="molecule type" value="Genomic_DNA"/>
</dbReference>
<dbReference type="InterPro" id="IPR058036">
    <property type="entry name" value="BREX_BrxC_4th"/>
</dbReference>
<evidence type="ECO:0000259" key="2">
    <source>
        <dbReference type="Pfam" id="PF25791"/>
    </source>
</evidence>
<dbReference type="InterPro" id="IPR058037">
    <property type="entry name" value="BREX_BrxC_helical"/>
</dbReference>
<evidence type="ECO:0000259" key="4">
    <source>
        <dbReference type="Pfam" id="PF25796"/>
    </source>
</evidence>